<reference evidence="4" key="1">
    <citation type="submission" date="2024-01" db="EMBL/GenBank/DDBJ databases">
        <title>Roseobacter fucihabitans sp. nov., isolated from the brown alga Fucus spiralis.</title>
        <authorList>
            <person name="Hahnke S."/>
            <person name="Berger M."/>
            <person name="Schlingloff A."/>
            <person name="Athale I."/>
            <person name="Neumann-Schaal M."/>
            <person name="Adenaya A."/>
            <person name="Poehlein A."/>
            <person name="Daniel R."/>
            <person name="Pertersen J."/>
            <person name="Brinkhoff T."/>
        </authorList>
    </citation>
    <scope>NUCLEOTIDE SEQUENCE [LARGE SCALE GENOMIC DNA]</scope>
    <source>
        <strain evidence="4">B14</strain>
    </source>
</reference>
<keyword evidence="4" id="KW-1185">Reference proteome</keyword>
<feature type="domain" description="Methyl-accepting transducer" evidence="2">
    <location>
        <begin position="1"/>
        <end position="47"/>
    </location>
</feature>
<dbReference type="Pfam" id="PF00015">
    <property type="entry name" value="MCPsignal"/>
    <property type="match status" value="1"/>
</dbReference>
<evidence type="ECO:0000313" key="4">
    <source>
        <dbReference type="Proteomes" id="UP001318682"/>
    </source>
</evidence>
<dbReference type="RefSeq" id="WP_187431591.1">
    <property type="nucleotide sequence ID" value="NZ_CP143423.1"/>
</dbReference>
<evidence type="ECO:0000313" key="3">
    <source>
        <dbReference type="EMBL" id="WVX49176.1"/>
    </source>
</evidence>
<accession>A0ABZ2BTL8</accession>
<dbReference type="InterPro" id="IPR004089">
    <property type="entry name" value="MCPsignal_dom"/>
</dbReference>
<evidence type="ECO:0000259" key="2">
    <source>
        <dbReference type="PROSITE" id="PS50111"/>
    </source>
</evidence>
<keyword evidence="1" id="KW-0807">Transducer</keyword>
<organism evidence="3 4">
    <name type="scientific">Roseobacter fucihabitans</name>
    <dbReference type="NCBI Taxonomy" id="1537242"/>
    <lineage>
        <taxon>Bacteria</taxon>
        <taxon>Pseudomonadati</taxon>
        <taxon>Pseudomonadota</taxon>
        <taxon>Alphaproteobacteria</taxon>
        <taxon>Rhodobacterales</taxon>
        <taxon>Roseobacteraceae</taxon>
        <taxon>Roseobacter</taxon>
    </lineage>
</organism>
<dbReference type="Proteomes" id="UP001318682">
    <property type="component" value="Chromosome"/>
</dbReference>
<name>A0ABZ2BTL8_9RHOB</name>
<gene>
    <name evidence="3" type="ORF">ROLI_022630</name>
</gene>
<sequence length="47" mass="5009">MSINASMEASRAGEAGKGLAIIAQEFKTLAEEVQQLTSSAREDIQNI</sequence>
<dbReference type="EMBL" id="CP143423">
    <property type="protein sequence ID" value="WVX49176.1"/>
    <property type="molecule type" value="Genomic_DNA"/>
</dbReference>
<protein>
    <recommendedName>
        <fullName evidence="2">Methyl-accepting transducer domain-containing protein</fullName>
    </recommendedName>
</protein>
<dbReference type="PROSITE" id="PS50111">
    <property type="entry name" value="CHEMOTAXIS_TRANSDUC_2"/>
    <property type="match status" value="1"/>
</dbReference>
<evidence type="ECO:0000256" key="1">
    <source>
        <dbReference type="PROSITE-ProRule" id="PRU00284"/>
    </source>
</evidence>
<dbReference type="Gene3D" id="1.10.287.950">
    <property type="entry name" value="Methyl-accepting chemotaxis protein"/>
    <property type="match status" value="1"/>
</dbReference>
<dbReference type="SUPFAM" id="SSF58104">
    <property type="entry name" value="Methyl-accepting chemotaxis protein (MCP) signaling domain"/>
    <property type="match status" value="1"/>
</dbReference>
<proteinExistence type="predicted"/>